<evidence type="ECO:0000313" key="2">
    <source>
        <dbReference type="Proteomes" id="UP000574067"/>
    </source>
</evidence>
<keyword evidence="2" id="KW-1185">Reference proteome</keyword>
<proteinExistence type="predicted"/>
<reference evidence="1 2" key="1">
    <citation type="submission" date="2020-04" db="EMBL/GenBank/DDBJ databases">
        <title>Azohydromonas sp. isolated from soil.</title>
        <authorList>
            <person name="Dahal R.H."/>
        </authorList>
    </citation>
    <scope>NUCLEOTIDE SEQUENCE [LARGE SCALE GENOMIC DNA]</scope>
    <source>
        <strain evidence="1 2">G-1-1-14</strain>
    </source>
</reference>
<name>A0A848F539_9BURK</name>
<accession>A0A848F539</accession>
<evidence type="ECO:0000313" key="1">
    <source>
        <dbReference type="EMBL" id="NML14734.1"/>
    </source>
</evidence>
<organism evidence="1 2">
    <name type="scientific">Azohydromonas caseinilytica</name>
    <dbReference type="NCBI Taxonomy" id="2728836"/>
    <lineage>
        <taxon>Bacteria</taxon>
        <taxon>Pseudomonadati</taxon>
        <taxon>Pseudomonadota</taxon>
        <taxon>Betaproteobacteria</taxon>
        <taxon>Burkholderiales</taxon>
        <taxon>Sphaerotilaceae</taxon>
        <taxon>Azohydromonas</taxon>
    </lineage>
</organism>
<protein>
    <submittedName>
        <fullName evidence="1">Uncharacterized protein</fullName>
    </submittedName>
</protein>
<dbReference type="EMBL" id="JABBFW010000003">
    <property type="protein sequence ID" value="NML14734.1"/>
    <property type="molecule type" value="Genomic_DNA"/>
</dbReference>
<gene>
    <name evidence="1" type="ORF">HHL10_07065</name>
</gene>
<comment type="caution">
    <text evidence="1">The sequence shown here is derived from an EMBL/GenBank/DDBJ whole genome shotgun (WGS) entry which is preliminary data.</text>
</comment>
<dbReference type="AlphaFoldDB" id="A0A848F539"/>
<sequence length="87" mass="9754">MGCTVAELGHWLPGAAQPHAVELRADGADVSLDAGRLRLRWEALAPRRIALLSLPRLRLRFAFEGVDEPARVRFMRRFDLYTQRGGG</sequence>
<dbReference type="Proteomes" id="UP000574067">
    <property type="component" value="Unassembled WGS sequence"/>
</dbReference>